<dbReference type="Pfam" id="PF00501">
    <property type="entry name" value="AMP-binding"/>
    <property type="match status" value="1"/>
</dbReference>
<dbReference type="GO" id="GO:0006633">
    <property type="term" value="P:fatty acid biosynthetic process"/>
    <property type="evidence" value="ECO:0007669"/>
    <property type="project" value="TreeGrafter"/>
</dbReference>
<feature type="domain" description="Carrier" evidence="3">
    <location>
        <begin position="488"/>
        <end position="544"/>
    </location>
</feature>
<dbReference type="Gene3D" id="3.40.630.30">
    <property type="match status" value="1"/>
</dbReference>
<feature type="domain" description="AMP-dependent synthetase/ligase" evidence="2">
    <location>
        <begin position="29"/>
        <end position="421"/>
    </location>
</feature>
<proteinExistence type="inferred from homology"/>
<sequence>MRTVVDQIVEKAGGTGTLTLLGDDTGVTGRLPWAQVHRRARRMASVLVGQGLGPGCRVGLVAETSADLAAAVQAVWLTGGAVNLMPPAGRGNTEAHLAYLRTIAADARLDLIVAGGIPCPDGETAARQGGRLARGVAVARAGSLGAPVMSLGDLAARAAATAPTEVQLPDPGDLALLQYTSGPTGEPRGVPVTHRHLAANVDAIKAVLGHDAPHESRTLSWLPLHHDMGLIAFFAMPMSCGCSLYLQPPSSFARRPAGWLEAMSRYRITLSGAPNFAYALMTRLLSSGTRLNLTSIECLISGGEPVDAAMMARFIARAQPFGLNPKALMPAYGLAEATLCATATGWQDGLQVDWIEPGPLEQHGRAVPCAPAPGAKALVRLGLPVRGTSVRITDRQTGRPIADRLVGHVEVRGPAVVGHYWGEPSPPSGSWLRTGDLGYLADGQVVVCGREQDVLFGKGAEIHTCQGKGDSVRTADTQPRREKHRHDLAAVLACDLALLNDSACLRTDVGLDSLGMMSLITWLEARGVAVTSQQVQSSRVGEVLSLLEKADFADLSIRLPNGEQLPPLAQHRPAVPEPATLAPTLANQELRLTPVEPEDMRFLYVLASHPDTCYRWRYRGVPPSMDRFVADLWSQVLVQFVARRAADGEPAGHLVCYGADLGQGYAYLGAVFRPEYSGTGLAAQGVAMFVRYLFHTFRLRKLYAEVPGFNWPQMSSGNGTLLQVEGIMRDHEHYAGQLWDRYLCAIYPPAAGIEEHHPPGVQSNDDRAWR</sequence>
<gene>
    <name evidence="5" type="ORF">Rhe02_85830</name>
</gene>
<dbReference type="InterPro" id="IPR016181">
    <property type="entry name" value="Acyl_CoA_acyltransferase"/>
</dbReference>
<dbReference type="GO" id="GO:0016747">
    <property type="term" value="F:acyltransferase activity, transferring groups other than amino-acyl groups"/>
    <property type="evidence" value="ECO:0007669"/>
    <property type="project" value="InterPro"/>
</dbReference>
<evidence type="ECO:0000256" key="1">
    <source>
        <dbReference type="ARBA" id="ARBA00006432"/>
    </source>
</evidence>
<dbReference type="PANTHER" id="PTHR22754">
    <property type="entry name" value="DISCO-INTERACTING PROTEIN 2 DIP2 -RELATED"/>
    <property type="match status" value="1"/>
</dbReference>
<comment type="similarity">
    <text evidence="1">Belongs to the ATP-dependent AMP-binding enzyme family.</text>
</comment>
<dbReference type="Pfam" id="PF13302">
    <property type="entry name" value="Acetyltransf_3"/>
    <property type="match status" value="1"/>
</dbReference>
<organism evidence="5 6">
    <name type="scientific">Rhizocola hellebori</name>
    <dbReference type="NCBI Taxonomy" id="1392758"/>
    <lineage>
        <taxon>Bacteria</taxon>
        <taxon>Bacillati</taxon>
        <taxon>Actinomycetota</taxon>
        <taxon>Actinomycetes</taxon>
        <taxon>Micromonosporales</taxon>
        <taxon>Micromonosporaceae</taxon>
        <taxon>Rhizocola</taxon>
    </lineage>
</organism>
<accession>A0A8J3QH46</accession>
<dbReference type="SUPFAM" id="SSF55729">
    <property type="entry name" value="Acyl-CoA N-acyltransferases (Nat)"/>
    <property type="match status" value="1"/>
</dbReference>
<evidence type="ECO:0000259" key="4">
    <source>
        <dbReference type="Pfam" id="PF13302"/>
    </source>
</evidence>
<name>A0A8J3QH46_9ACTN</name>
<dbReference type="Proteomes" id="UP000612899">
    <property type="component" value="Unassembled WGS sequence"/>
</dbReference>
<protein>
    <recommendedName>
        <fullName evidence="7">Carrier domain-containing protein</fullName>
    </recommendedName>
</protein>
<dbReference type="InterPro" id="IPR000873">
    <property type="entry name" value="AMP-dep_synth/lig_dom"/>
</dbReference>
<keyword evidence="6" id="KW-1185">Reference proteome</keyword>
<dbReference type="AlphaFoldDB" id="A0A8J3QH46"/>
<dbReference type="Pfam" id="PF00550">
    <property type="entry name" value="PP-binding"/>
    <property type="match status" value="1"/>
</dbReference>
<comment type="caution">
    <text evidence="5">The sequence shown here is derived from an EMBL/GenBank/DDBJ whole genome shotgun (WGS) entry which is preliminary data.</text>
</comment>
<dbReference type="GO" id="GO:0070566">
    <property type="term" value="F:adenylyltransferase activity"/>
    <property type="evidence" value="ECO:0007669"/>
    <property type="project" value="TreeGrafter"/>
</dbReference>
<dbReference type="RefSeq" id="WP_203914230.1">
    <property type="nucleotide sequence ID" value="NZ_BONY01000097.1"/>
</dbReference>
<dbReference type="Gene3D" id="3.40.50.12780">
    <property type="entry name" value="N-terminal domain of ligase-like"/>
    <property type="match status" value="1"/>
</dbReference>
<dbReference type="InterPro" id="IPR009081">
    <property type="entry name" value="PP-bd_ACP"/>
</dbReference>
<evidence type="ECO:0000259" key="2">
    <source>
        <dbReference type="Pfam" id="PF00501"/>
    </source>
</evidence>
<evidence type="ECO:0000259" key="3">
    <source>
        <dbReference type="Pfam" id="PF00550"/>
    </source>
</evidence>
<dbReference type="SUPFAM" id="SSF56801">
    <property type="entry name" value="Acetyl-CoA synthetase-like"/>
    <property type="match status" value="1"/>
</dbReference>
<dbReference type="InterPro" id="IPR000182">
    <property type="entry name" value="GNAT_dom"/>
</dbReference>
<dbReference type="EMBL" id="BONY01000097">
    <property type="protein sequence ID" value="GIH10516.1"/>
    <property type="molecule type" value="Genomic_DNA"/>
</dbReference>
<dbReference type="GO" id="GO:0005886">
    <property type="term" value="C:plasma membrane"/>
    <property type="evidence" value="ECO:0007669"/>
    <property type="project" value="TreeGrafter"/>
</dbReference>
<evidence type="ECO:0008006" key="7">
    <source>
        <dbReference type="Google" id="ProtNLM"/>
    </source>
</evidence>
<feature type="domain" description="N-acetyltransferase" evidence="4">
    <location>
        <begin position="590"/>
        <end position="706"/>
    </location>
</feature>
<evidence type="ECO:0000313" key="6">
    <source>
        <dbReference type="Proteomes" id="UP000612899"/>
    </source>
</evidence>
<reference evidence="5" key="1">
    <citation type="submission" date="2021-01" db="EMBL/GenBank/DDBJ databases">
        <title>Whole genome shotgun sequence of Rhizocola hellebori NBRC 109834.</title>
        <authorList>
            <person name="Komaki H."/>
            <person name="Tamura T."/>
        </authorList>
    </citation>
    <scope>NUCLEOTIDE SEQUENCE</scope>
    <source>
        <strain evidence="5">NBRC 109834</strain>
    </source>
</reference>
<dbReference type="InterPro" id="IPR042099">
    <property type="entry name" value="ANL_N_sf"/>
</dbReference>
<evidence type="ECO:0000313" key="5">
    <source>
        <dbReference type="EMBL" id="GIH10516.1"/>
    </source>
</evidence>
<dbReference type="PANTHER" id="PTHR22754:SF32">
    <property type="entry name" value="DISCO-INTERACTING PROTEIN 2"/>
    <property type="match status" value="1"/>
</dbReference>